<feature type="chain" id="PRO_5028802193" evidence="4">
    <location>
        <begin position="23"/>
        <end position="337"/>
    </location>
</feature>
<evidence type="ECO:0000256" key="4">
    <source>
        <dbReference type="SAM" id="SignalP"/>
    </source>
</evidence>
<dbReference type="InterPro" id="IPR018682">
    <property type="entry name" value="DUF2167_membr"/>
</dbReference>
<keyword evidence="3" id="KW-0812">Transmembrane</keyword>
<dbReference type="RefSeq" id="WP_173214544.1">
    <property type="nucleotide sequence ID" value="NZ_CP053921.1"/>
</dbReference>
<dbReference type="Pfam" id="PF09935">
    <property type="entry name" value="DUF2167"/>
    <property type="match status" value="1"/>
</dbReference>
<keyword evidence="6" id="KW-1185">Reference proteome</keyword>
<accession>A0A7D4CMT4</accession>
<dbReference type="EMBL" id="CP053921">
    <property type="protein sequence ID" value="QKG71528.1"/>
    <property type="molecule type" value="Genomic_DNA"/>
</dbReference>
<feature type="coiled-coil region" evidence="1">
    <location>
        <begin position="121"/>
        <end position="148"/>
    </location>
</feature>
<keyword evidence="3" id="KW-1133">Transmembrane helix</keyword>
<feature type="region of interest" description="Disordered" evidence="2">
    <location>
        <begin position="308"/>
        <end position="337"/>
    </location>
</feature>
<proteinExistence type="predicted"/>
<evidence type="ECO:0000256" key="1">
    <source>
        <dbReference type="SAM" id="Coils"/>
    </source>
</evidence>
<gene>
    <name evidence="5" type="ORF">HQR01_09225</name>
</gene>
<evidence type="ECO:0000313" key="5">
    <source>
        <dbReference type="EMBL" id="QKG71528.1"/>
    </source>
</evidence>
<sequence>MRSLLKILMTVVAATLAVPTWAQSPVADDELTPEMVAWLDDLSPRSGRVKIDAANAQLDLGDAYVFYGEDDAWKILTEAWGNPPETAEGVLGLVMPKWSTPFSDSWGAVITFEEVGYVSDDDAANVDYDELLEELQEATDENNEARIDAGFESIKLVGWATRPVYDSKSHSVVWAEDLVFSSSPGEHALNYDLRTLGRYGVLSMNLVSTMKDLPTVQIAANALAKRASFTAGARYEDFDPATDEEAGFGIGGLIAAGAGVAAAKKLGIFALLLKFLKPLLVVIVVAFGVFRKRVMALFGRQQGDEYVGTAEPSGGTKRRLRTPETLAAGSAEDPPAR</sequence>
<evidence type="ECO:0000256" key="3">
    <source>
        <dbReference type="SAM" id="Phobius"/>
    </source>
</evidence>
<evidence type="ECO:0000313" key="6">
    <source>
        <dbReference type="Proteomes" id="UP000504693"/>
    </source>
</evidence>
<dbReference type="KEGG" id="emv:HQR01_09225"/>
<keyword evidence="4" id="KW-0732">Signal</keyword>
<dbReference type="AlphaFoldDB" id="A0A7D4CMT4"/>
<organism evidence="5 6">
    <name type="scientific">Erythrobacter mangrovi</name>
    <dbReference type="NCBI Taxonomy" id="2739433"/>
    <lineage>
        <taxon>Bacteria</taxon>
        <taxon>Pseudomonadati</taxon>
        <taxon>Pseudomonadota</taxon>
        <taxon>Alphaproteobacteria</taxon>
        <taxon>Sphingomonadales</taxon>
        <taxon>Erythrobacteraceae</taxon>
        <taxon>Erythrobacter/Porphyrobacter group</taxon>
        <taxon>Erythrobacter</taxon>
    </lineage>
</organism>
<reference evidence="5 6" key="1">
    <citation type="submission" date="2020-05" db="EMBL/GenBank/DDBJ databases">
        <title>Erythrobacter mangrovi sp. nov., isolated from rhizosphere soil of mangrove plant (Kandelia candel).</title>
        <authorList>
            <person name="Ye Y.H."/>
        </authorList>
    </citation>
    <scope>NUCLEOTIDE SEQUENCE [LARGE SCALE GENOMIC DNA]</scope>
    <source>
        <strain evidence="5 6">EB310</strain>
    </source>
</reference>
<keyword evidence="3" id="KW-0472">Membrane</keyword>
<feature type="signal peptide" evidence="4">
    <location>
        <begin position="1"/>
        <end position="22"/>
    </location>
</feature>
<name>A0A7D4CMT4_9SPHN</name>
<feature type="transmembrane region" description="Helical" evidence="3">
    <location>
        <begin position="266"/>
        <end position="290"/>
    </location>
</feature>
<keyword evidence="1" id="KW-0175">Coiled coil</keyword>
<evidence type="ECO:0000256" key="2">
    <source>
        <dbReference type="SAM" id="MobiDB-lite"/>
    </source>
</evidence>
<dbReference type="Proteomes" id="UP000504693">
    <property type="component" value="Chromosome"/>
</dbReference>
<protein>
    <submittedName>
        <fullName evidence="5">DUF2167 domain-containing protein</fullName>
    </submittedName>
</protein>